<comment type="subcellular location">
    <subcellularLocation>
        <location evidence="1">Cell membrane</location>
        <topology evidence="1">Multi-pass membrane protein</topology>
    </subcellularLocation>
</comment>
<feature type="transmembrane region" description="Helical" evidence="9">
    <location>
        <begin position="92"/>
        <end position="112"/>
    </location>
</feature>
<dbReference type="PANTHER" id="PTHR32507:SF0">
    <property type="entry name" value="NA(+)_H(+) ANTIPORTER 2-RELATED"/>
    <property type="match status" value="1"/>
</dbReference>
<dbReference type="PANTHER" id="PTHR32507">
    <property type="entry name" value="NA(+)/H(+) ANTIPORTER 1"/>
    <property type="match status" value="1"/>
</dbReference>
<sequence>MGEHAIMSLACILLAAMACQWIAWRVKLPAIIFLLPVGIVAGPVMQWLQPDQLFGDLLFPFVSLAVAVILFEGSLTLKFQDIPGLAQVIRNLITFGVLITWMVVAIATRVLLGFSWEVSFLFGALMVVTGPTVIMPMLRTVRPKENVANILQWEGILIDPIGAILAVLVFEFIVAGGADDGFLAGSIVFGKILLIGVLFGIAGGFCFGFLLKKYWIPQYLHNIAALAFVCIIFAVSNLLEAESGLLSVTVMGIWLANMKSLKLEDILDFKETLSILLVSILFILLAARLNLSAFIDLGWPAVGIFIIIQLLARPLSVHLCALGSKLTVAERHLLSWIAPRGIIAAAISALFAIKLESIGYAQASQMVPLTFFVIIGTVLLQSVTARPIAKALKVAEPDPKGFLIIGVNIVTQTIAKELMNNGFRTLLTDQDWSSVTKAKLKGLYAYWGNPVSEHAERHLNLTGIGHLLAMSSHIELNALAAQYFRLEFGPKFIYSIRNHQPQNGKAEEKSSFKYGGRILFDETISYEDLEKRLIDGAEMKTTLLTEEFSYDDYLERQGEARLMLFAIDPNENIYVFTPTPDFLPKANWKIMGMS</sequence>
<dbReference type="Gene3D" id="1.20.1530.20">
    <property type="match status" value="1"/>
</dbReference>
<dbReference type="GO" id="GO:1902600">
    <property type="term" value="P:proton transmembrane transport"/>
    <property type="evidence" value="ECO:0007669"/>
    <property type="project" value="InterPro"/>
</dbReference>
<dbReference type="InterPro" id="IPR006153">
    <property type="entry name" value="Cation/H_exchanger_TM"/>
</dbReference>
<evidence type="ECO:0000256" key="3">
    <source>
        <dbReference type="ARBA" id="ARBA00022449"/>
    </source>
</evidence>
<evidence type="ECO:0000259" key="11">
    <source>
        <dbReference type="Pfam" id="PF02254"/>
    </source>
</evidence>
<evidence type="ECO:0000256" key="4">
    <source>
        <dbReference type="ARBA" id="ARBA00022475"/>
    </source>
</evidence>
<name>A0A517WSW4_9PLAN</name>
<evidence type="ECO:0000256" key="8">
    <source>
        <dbReference type="ARBA" id="ARBA00023136"/>
    </source>
</evidence>
<accession>A0A517WSW4</accession>
<evidence type="ECO:0000256" key="9">
    <source>
        <dbReference type="SAM" id="Phobius"/>
    </source>
</evidence>
<dbReference type="EMBL" id="CP037422">
    <property type="protein sequence ID" value="QDU08341.1"/>
    <property type="molecule type" value="Genomic_DNA"/>
</dbReference>
<evidence type="ECO:0000256" key="1">
    <source>
        <dbReference type="ARBA" id="ARBA00004651"/>
    </source>
</evidence>
<dbReference type="OrthoDB" id="570124at2"/>
<dbReference type="InterPro" id="IPR003148">
    <property type="entry name" value="RCK_N"/>
</dbReference>
<feature type="domain" description="Cation/H+ exchanger transmembrane" evidence="10">
    <location>
        <begin position="15"/>
        <end position="390"/>
    </location>
</feature>
<organism evidence="12 13">
    <name type="scientific">Gimesia aquarii</name>
    <dbReference type="NCBI Taxonomy" id="2527964"/>
    <lineage>
        <taxon>Bacteria</taxon>
        <taxon>Pseudomonadati</taxon>
        <taxon>Planctomycetota</taxon>
        <taxon>Planctomycetia</taxon>
        <taxon>Planctomycetales</taxon>
        <taxon>Planctomycetaceae</taxon>
        <taxon>Gimesia</taxon>
    </lineage>
</organism>
<gene>
    <name evidence="12" type="primary">nhaP_2</name>
    <name evidence="12" type="ORF">V202x_17080</name>
</gene>
<dbReference type="InterPro" id="IPR036291">
    <property type="entry name" value="NAD(P)-bd_dom_sf"/>
</dbReference>
<dbReference type="AlphaFoldDB" id="A0A517WSW4"/>
<evidence type="ECO:0000256" key="6">
    <source>
        <dbReference type="ARBA" id="ARBA00022989"/>
    </source>
</evidence>
<protein>
    <submittedName>
        <fullName evidence="12">K(+)/H(+) antiporter NhaP</fullName>
    </submittedName>
</protein>
<feature type="transmembrane region" description="Helical" evidence="9">
    <location>
        <begin position="6"/>
        <end position="24"/>
    </location>
</feature>
<feature type="domain" description="RCK N-terminal" evidence="11">
    <location>
        <begin position="402"/>
        <end position="497"/>
    </location>
</feature>
<dbReference type="SUPFAM" id="SSF51735">
    <property type="entry name" value="NAD(P)-binding Rossmann-fold domains"/>
    <property type="match status" value="1"/>
</dbReference>
<dbReference type="Gene3D" id="3.40.50.720">
    <property type="entry name" value="NAD(P)-binding Rossmann-like Domain"/>
    <property type="match status" value="1"/>
</dbReference>
<dbReference type="Pfam" id="PF02254">
    <property type="entry name" value="TrkA_N"/>
    <property type="match status" value="1"/>
</dbReference>
<keyword evidence="5 9" id="KW-0812">Transmembrane</keyword>
<evidence type="ECO:0000259" key="10">
    <source>
        <dbReference type="Pfam" id="PF00999"/>
    </source>
</evidence>
<feature type="transmembrane region" description="Helical" evidence="9">
    <location>
        <begin position="245"/>
        <end position="261"/>
    </location>
</feature>
<dbReference type="GO" id="GO:0006813">
    <property type="term" value="P:potassium ion transport"/>
    <property type="evidence" value="ECO:0007669"/>
    <property type="project" value="InterPro"/>
</dbReference>
<keyword evidence="2" id="KW-0813">Transport</keyword>
<feature type="transmembrane region" description="Helical" evidence="9">
    <location>
        <begin position="54"/>
        <end position="71"/>
    </location>
</feature>
<feature type="transmembrane region" description="Helical" evidence="9">
    <location>
        <begin position="223"/>
        <end position="239"/>
    </location>
</feature>
<feature type="transmembrane region" description="Helical" evidence="9">
    <location>
        <begin position="273"/>
        <end position="291"/>
    </location>
</feature>
<evidence type="ECO:0000256" key="5">
    <source>
        <dbReference type="ARBA" id="ARBA00022692"/>
    </source>
</evidence>
<feature type="transmembrane region" description="Helical" evidence="9">
    <location>
        <begin position="187"/>
        <end position="211"/>
    </location>
</feature>
<evidence type="ECO:0000313" key="12">
    <source>
        <dbReference type="EMBL" id="QDU08341.1"/>
    </source>
</evidence>
<feature type="transmembrane region" description="Helical" evidence="9">
    <location>
        <begin position="333"/>
        <end position="353"/>
    </location>
</feature>
<proteinExistence type="predicted"/>
<keyword evidence="4" id="KW-1003">Cell membrane</keyword>
<feature type="transmembrane region" description="Helical" evidence="9">
    <location>
        <begin position="31"/>
        <end position="48"/>
    </location>
</feature>
<keyword evidence="13" id="KW-1185">Reference proteome</keyword>
<dbReference type="Pfam" id="PF00999">
    <property type="entry name" value="Na_H_Exchanger"/>
    <property type="match status" value="1"/>
</dbReference>
<dbReference type="InterPro" id="IPR038770">
    <property type="entry name" value="Na+/solute_symporter_sf"/>
</dbReference>
<dbReference type="GO" id="GO:0005886">
    <property type="term" value="C:plasma membrane"/>
    <property type="evidence" value="ECO:0007669"/>
    <property type="project" value="UniProtKB-SubCell"/>
</dbReference>
<dbReference type="Proteomes" id="UP000318384">
    <property type="component" value="Chromosome"/>
</dbReference>
<keyword evidence="7" id="KW-0406">Ion transport</keyword>
<evidence type="ECO:0000256" key="2">
    <source>
        <dbReference type="ARBA" id="ARBA00022448"/>
    </source>
</evidence>
<feature type="transmembrane region" description="Helical" evidence="9">
    <location>
        <begin position="118"/>
        <end position="138"/>
    </location>
</feature>
<feature type="transmembrane region" description="Helical" evidence="9">
    <location>
        <begin position="365"/>
        <end position="383"/>
    </location>
</feature>
<keyword evidence="8 9" id="KW-0472">Membrane</keyword>
<keyword evidence="3" id="KW-0050">Antiport</keyword>
<evidence type="ECO:0000313" key="13">
    <source>
        <dbReference type="Proteomes" id="UP000318384"/>
    </source>
</evidence>
<evidence type="ECO:0000256" key="7">
    <source>
        <dbReference type="ARBA" id="ARBA00023065"/>
    </source>
</evidence>
<dbReference type="GO" id="GO:0015297">
    <property type="term" value="F:antiporter activity"/>
    <property type="evidence" value="ECO:0007669"/>
    <property type="project" value="UniProtKB-KW"/>
</dbReference>
<feature type="transmembrane region" description="Helical" evidence="9">
    <location>
        <begin position="150"/>
        <end position="175"/>
    </location>
</feature>
<keyword evidence="6 9" id="KW-1133">Transmembrane helix</keyword>
<feature type="transmembrane region" description="Helical" evidence="9">
    <location>
        <begin position="297"/>
        <end position="321"/>
    </location>
</feature>
<dbReference type="RefSeq" id="WP_145172907.1">
    <property type="nucleotide sequence ID" value="NZ_CP037422.1"/>
</dbReference>
<reference evidence="12 13" key="1">
    <citation type="submission" date="2019-03" db="EMBL/GenBank/DDBJ databases">
        <title>Deep-cultivation of Planctomycetes and their phenomic and genomic characterization uncovers novel biology.</title>
        <authorList>
            <person name="Wiegand S."/>
            <person name="Jogler M."/>
            <person name="Boedeker C."/>
            <person name="Pinto D."/>
            <person name="Vollmers J."/>
            <person name="Rivas-Marin E."/>
            <person name="Kohn T."/>
            <person name="Peeters S.H."/>
            <person name="Heuer A."/>
            <person name="Rast P."/>
            <person name="Oberbeckmann S."/>
            <person name="Bunk B."/>
            <person name="Jeske O."/>
            <person name="Meyerdierks A."/>
            <person name="Storesund J.E."/>
            <person name="Kallscheuer N."/>
            <person name="Luecker S."/>
            <person name="Lage O.M."/>
            <person name="Pohl T."/>
            <person name="Merkel B.J."/>
            <person name="Hornburger P."/>
            <person name="Mueller R.-W."/>
            <person name="Bruemmer F."/>
            <person name="Labrenz M."/>
            <person name="Spormann A.M."/>
            <person name="Op den Camp H."/>
            <person name="Overmann J."/>
            <person name="Amann R."/>
            <person name="Jetten M.S.M."/>
            <person name="Mascher T."/>
            <person name="Medema M.H."/>
            <person name="Devos D.P."/>
            <person name="Kaster A.-K."/>
            <person name="Ovreas L."/>
            <person name="Rohde M."/>
            <person name="Galperin M.Y."/>
            <person name="Jogler C."/>
        </authorList>
    </citation>
    <scope>NUCLEOTIDE SEQUENCE [LARGE SCALE GENOMIC DNA]</scope>
    <source>
        <strain evidence="12 13">V202</strain>
    </source>
</reference>